<proteinExistence type="inferred from homology"/>
<protein>
    <recommendedName>
        <fullName evidence="8">Putative rRNA methyltransferase</fullName>
        <ecNumber evidence="8">2.1.1.-</ecNumber>
    </recommendedName>
    <alternativeName>
        <fullName evidence="8">2'-O-ribose RNA methyltransferase SPB1 homolog</fullName>
    </alternativeName>
</protein>
<evidence type="ECO:0000259" key="11">
    <source>
        <dbReference type="Pfam" id="PF07780"/>
    </source>
</evidence>
<feature type="active site" description="Proton acceptor" evidence="8">
    <location>
        <position position="168"/>
    </location>
</feature>
<dbReference type="InterPro" id="IPR028589">
    <property type="entry name" value="SPB1-like"/>
</dbReference>
<dbReference type="EMBL" id="ADBJ01000006">
    <property type="protein sequence ID" value="EFA85591.1"/>
    <property type="molecule type" value="Genomic_DNA"/>
</dbReference>
<dbReference type="GO" id="GO:0016435">
    <property type="term" value="F:rRNA (guanine) methyltransferase activity"/>
    <property type="evidence" value="ECO:0007669"/>
    <property type="project" value="TreeGrafter"/>
</dbReference>
<dbReference type="PANTHER" id="PTHR10920">
    <property type="entry name" value="RIBOSOMAL RNA METHYLTRANSFERASE"/>
    <property type="match status" value="1"/>
</dbReference>
<dbReference type="InterPro" id="IPR024576">
    <property type="entry name" value="rRNA_MeTfrase_Spb1_DUF3381"/>
</dbReference>
<keyword evidence="5 8" id="KW-0808">Transferase</keyword>
<dbReference type="GO" id="GO:0030687">
    <property type="term" value="C:preribosome, large subunit precursor"/>
    <property type="evidence" value="ECO:0007669"/>
    <property type="project" value="TreeGrafter"/>
</dbReference>
<dbReference type="HAMAP" id="MF_01547">
    <property type="entry name" value="RNA_methyltr_E"/>
    <property type="match status" value="1"/>
</dbReference>
<gene>
    <name evidence="13" type="primary">fsjC</name>
    <name evidence="13" type="ORF">PPL_01374</name>
</gene>
<dbReference type="OMA" id="QRKDKYY"/>
<keyword evidence="14" id="KW-1185">Reference proteome</keyword>
<evidence type="ECO:0000256" key="9">
    <source>
        <dbReference type="SAM" id="MobiDB-lite"/>
    </source>
</evidence>
<feature type="region of interest" description="Disordered" evidence="9">
    <location>
        <begin position="685"/>
        <end position="707"/>
    </location>
</feature>
<dbReference type="FunFam" id="3.40.50.150:FF:000004">
    <property type="entry name" value="AdoMet-dependent rRNA methyltransferase SPB1"/>
    <property type="match status" value="1"/>
</dbReference>
<evidence type="ECO:0000256" key="1">
    <source>
        <dbReference type="ARBA" id="ARBA00004604"/>
    </source>
</evidence>
<evidence type="ECO:0000259" key="12">
    <source>
        <dbReference type="Pfam" id="PF11861"/>
    </source>
</evidence>
<dbReference type="InterPro" id="IPR015507">
    <property type="entry name" value="rRNA-MeTfrase_E"/>
</dbReference>
<keyword evidence="6 8" id="KW-0949">S-adenosyl-L-methionine</keyword>
<comment type="subcellular location">
    <subcellularLocation>
        <location evidence="1 8">Nucleus</location>
        <location evidence="1 8">Nucleolus</location>
    </subcellularLocation>
</comment>
<evidence type="ECO:0000256" key="3">
    <source>
        <dbReference type="ARBA" id="ARBA00022552"/>
    </source>
</evidence>
<comment type="catalytic activity">
    <reaction evidence="8">
        <text>a ribonucleotide in rRNA + S-adenosyl-L-methionine = a 2'-O-methylribonucleotide in rRNA + S-adenosyl-L-homocysteine + H(+)</text>
        <dbReference type="Rhea" id="RHEA:48628"/>
        <dbReference type="Rhea" id="RHEA-COMP:12164"/>
        <dbReference type="Rhea" id="RHEA-COMP:12165"/>
        <dbReference type="ChEBI" id="CHEBI:15378"/>
        <dbReference type="ChEBI" id="CHEBI:57856"/>
        <dbReference type="ChEBI" id="CHEBI:59789"/>
        <dbReference type="ChEBI" id="CHEBI:90675"/>
        <dbReference type="ChEBI" id="CHEBI:90676"/>
    </reaction>
</comment>
<evidence type="ECO:0000313" key="14">
    <source>
        <dbReference type="Proteomes" id="UP000001396"/>
    </source>
</evidence>
<dbReference type="Pfam" id="PF11861">
    <property type="entry name" value="DUF3381"/>
    <property type="match status" value="1"/>
</dbReference>
<feature type="domain" description="Ribosomal RNA methyltransferase SPB1-like C-terminal" evidence="11">
    <location>
        <begin position="626"/>
        <end position="822"/>
    </location>
</feature>
<evidence type="ECO:0000256" key="2">
    <source>
        <dbReference type="ARBA" id="ARBA00022517"/>
    </source>
</evidence>
<evidence type="ECO:0000256" key="7">
    <source>
        <dbReference type="ARBA" id="ARBA00023242"/>
    </source>
</evidence>
<dbReference type="HAMAP" id="MF_03163">
    <property type="entry name" value="RNA_methyltr_E_SPB1"/>
    <property type="match status" value="1"/>
</dbReference>
<dbReference type="Pfam" id="PF07780">
    <property type="entry name" value="Spb1_C"/>
    <property type="match status" value="1"/>
</dbReference>
<evidence type="ECO:0000256" key="8">
    <source>
        <dbReference type="HAMAP-Rule" id="MF_03163"/>
    </source>
</evidence>
<reference evidence="13 14" key="1">
    <citation type="journal article" date="2011" name="Genome Res.">
        <title>Phylogeny-wide analysis of social amoeba genomes highlights ancient origins for complex intercellular communication.</title>
        <authorList>
            <person name="Heidel A.J."/>
            <person name="Lawal H.M."/>
            <person name="Felder M."/>
            <person name="Schilde C."/>
            <person name="Helps N.R."/>
            <person name="Tunggal B."/>
            <person name="Rivero F."/>
            <person name="John U."/>
            <person name="Schleicher M."/>
            <person name="Eichinger L."/>
            <person name="Platzer M."/>
            <person name="Noegel A.A."/>
            <person name="Schaap P."/>
            <person name="Gloeckner G."/>
        </authorList>
    </citation>
    <scope>NUCLEOTIDE SEQUENCE [LARGE SCALE GENOMIC DNA]</scope>
    <source>
        <strain evidence="14">ATCC 26659 / Pp 5 / PN500</strain>
    </source>
</reference>
<feature type="region of interest" description="Disordered" evidence="9">
    <location>
        <begin position="498"/>
        <end position="540"/>
    </location>
</feature>
<feature type="compositionally biased region" description="Acidic residues" evidence="9">
    <location>
        <begin position="556"/>
        <end position="569"/>
    </location>
</feature>
<dbReference type="GeneID" id="31356903"/>
<feature type="region of interest" description="Disordered" evidence="9">
    <location>
        <begin position="335"/>
        <end position="355"/>
    </location>
</feature>
<comment type="similarity">
    <text evidence="8">Belongs to the class I-like SAM-binding methyltransferase superfamily. RNA methyltransferase RlmE family. SPB1 subfamily.</text>
</comment>
<feature type="domain" description="DUF3381" evidence="12">
    <location>
        <begin position="243"/>
        <end position="396"/>
    </location>
</feature>
<dbReference type="InterPro" id="IPR050082">
    <property type="entry name" value="RNA_methyltr_RlmE"/>
</dbReference>
<organism evidence="13 14">
    <name type="scientific">Heterostelium pallidum (strain ATCC 26659 / Pp 5 / PN500)</name>
    <name type="common">Cellular slime mold</name>
    <name type="synonym">Polysphondylium pallidum</name>
    <dbReference type="NCBI Taxonomy" id="670386"/>
    <lineage>
        <taxon>Eukaryota</taxon>
        <taxon>Amoebozoa</taxon>
        <taxon>Evosea</taxon>
        <taxon>Eumycetozoa</taxon>
        <taxon>Dictyostelia</taxon>
        <taxon>Acytosteliales</taxon>
        <taxon>Acytosteliaceae</taxon>
        <taxon>Heterostelium</taxon>
    </lineage>
</organism>
<comment type="function">
    <text evidence="8">Probable methyltransferase involved in the maturation of rRNA and in the biogenesis of ribosomal subunits.</text>
</comment>
<accession>D3AZ34</accession>
<dbReference type="Pfam" id="PF01728">
    <property type="entry name" value="FtsJ"/>
    <property type="match status" value="1"/>
</dbReference>
<evidence type="ECO:0000313" key="13">
    <source>
        <dbReference type="EMBL" id="EFA85591.1"/>
    </source>
</evidence>
<dbReference type="RefSeq" id="XP_020437698.1">
    <property type="nucleotide sequence ID" value="XM_020572383.1"/>
</dbReference>
<dbReference type="InterPro" id="IPR002877">
    <property type="entry name" value="RNA_MeTrfase_FtsJ_dom"/>
</dbReference>
<evidence type="ECO:0000259" key="10">
    <source>
        <dbReference type="Pfam" id="PF01728"/>
    </source>
</evidence>
<dbReference type="InParanoid" id="D3AZ34"/>
<feature type="compositionally biased region" description="Basic residues" evidence="9">
    <location>
        <begin position="376"/>
        <end position="388"/>
    </location>
</feature>
<dbReference type="Proteomes" id="UP000001396">
    <property type="component" value="Unassembled WGS sequence"/>
</dbReference>
<feature type="region of interest" description="Disordered" evidence="9">
    <location>
        <begin position="371"/>
        <end position="391"/>
    </location>
</feature>
<feature type="binding site" evidence="8">
    <location>
        <position position="67"/>
    </location>
    <ligand>
        <name>S-adenosyl-L-methionine</name>
        <dbReference type="ChEBI" id="CHEBI:59789"/>
    </ligand>
</feature>
<keyword evidence="7 8" id="KW-0539">Nucleus</keyword>
<feature type="region of interest" description="Disordered" evidence="9">
    <location>
        <begin position="431"/>
        <end position="459"/>
    </location>
</feature>
<dbReference type="PANTHER" id="PTHR10920:SF13">
    <property type="entry name" value="PRE-RRNA 2'-O-RIBOSE RNA METHYLTRANSFERASE FTSJ3"/>
    <property type="match status" value="1"/>
</dbReference>
<feature type="binding site" evidence="8">
    <location>
        <position position="103"/>
    </location>
    <ligand>
        <name>S-adenosyl-L-methionine</name>
        <dbReference type="ChEBI" id="CHEBI:59789"/>
    </ligand>
</feature>
<comment type="caution">
    <text evidence="13">The sequence shown here is derived from an EMBL/GenBank/DDBJ whole genome shotgun (WGS) entry which is preliminary data.</text>
</comment>
<feature type="binding site" evidence="8">
    <location>
        <position position="87"/>
    </location>
    <ligand>
        <name>S-adenosyl-L-methionine</name>
        <dbReference type="ChEBI" id="CHEBI:59789"/>
    </ligand>
</feature>
<feature type="region of interest" description="Disordered" evidence="9">
    <location>
        <begin position="556"/>
        <end position="654"/>
    </location>
</feature>
<dbReference type="GO" id="GO:0008650">
    <property type="term" value="F:rRNA (uridine-2'-O-)-methyltransferase activity"/>
    <property type="evidence" value="ECO:0007669"/>
    <property type="project" value="TreeGrafter"/>
</dbReference>
<dbReference type="SUPFAM" id="SSF53335">
    <property type="entry name" value="S-adenosyl-L-methionine-dependent methyltransferases"/>
    <property type="match status" value="1"/>
</dbReference>
<feature type="binding site" evidence="8">
    <location>
        <position position="128"/>
    </location>
    <ligand>
        <name>S-adenosyl-L-methionine</name>
        <dbReference type="ChEBI" id="CHEBI:59789"/>
    </ligand>
</feature>
<dbReference type="GO" id="GO:0000463">
    <property type="term" value="P:maturation of LSU-rRNA from tricistronic rRNA transcript (SSU-rRNA, 5.8S rRNA, LSU-rRNA)"/>
    <property type="evidence" value="ECO:0007669"/>
    <property type="project" value="TreeGrafter"/>
</dbReference>
<dbReference type="STRING" id="670386.D3AZ34"/>
<feature type="binding site" evidence="8">
    <location>
        <position position="69"/>
    </location>
    <ligand>
        <name>S-adenosyl-L-methionine</name>
        <dbReference type="ChEBI" id="CHEBI:59789"/>
    </ligand>
</feature>
<sequence>MDDESEFLKRMGQKKKKLAKGRLDKFYYLAKEQGYRSRAAFKLIQLNKKYNFLGSAKACLDLCAAPGGWMQVASKYMPVQSLIVGVDLDPIRPIKNCIGLQEDITTQKCRTEIKKSLKTWKVDICLHDGAPNMGTSWIQDAYQQAELTLHALKLATEFLVAGGWFVTKVFRGPDYNALLWVFHQLFKKVDSTKPQASRNASAEIFVVCQGFLAPKHIDPKLLDPKYVFKEIKEAPKHIDLGKTTTKRNRSGYEEGITEIAKTATVKDFVEGNDHLKILASVNSLQFDVESKMYFDHPSTTTEIKECFKDIKVLGKFDFKVLIKWKKEMLEYKESLEGKKEEEAAQVEQPDTNRLLTQEELDENLDKLLEENQSKLEKRKKKEKKKQNEKKRVLQQRLQLNMTIPGDSIDQIDDNNLFDLQKGKDDQFEIDASADVDPDEIVDSEDEMNQEEYENDEDFEMDNEEFMEQQLDEQYSQYLKRVKGKSGEVDVSRVTKDKLSDYSGKGMDDLEIEDDETMEMKLSDNKSSLLYDGKKRATSEKSASMWFNQSLFRGVTGDDEDTAAAEEDPELDRPIKLQKTSTESKSTTKKESKKSKKDKSSSSSSKYQSAPTGQLDDSDEEQEDAKQGEDNQFEVVPMEQDIEYESSDSEDEDSRIKTLAMGTMMLRKKVKQDMTDDAFNRYAFNDDDLPDWFTQDEDRHNKPQTPLTKEMVEEIKREIREIDSRPIKKIAEAKARKKYRTAKRLEKLKDKANSVVDNEEMSNREKTRAIEKLYENSNKAGHAKQKKLVVISKKFKTGGGSGSKYKVVDKRMKKELRATKRVEAKKKGTRK</sequence>
<keyword evidence="4 8" id="KW-0489">Methyltransferase</keyword>
<dbReference type="GO" id="GO:0005730">
    <property type="term" value="C:nucleolus"/>
    <property type="evidence" value="ECO:0007669"/>
    <property type="project" value="UniProtKB-SubCell"/>
</dbReference>
<feature type="compositionally biased region" description="Acidic residues" evidence="9">
    <location>
        <begin position="639"/>
        <end position="652"/>
    </location>
</feature>
<evidence type="ECO:0000256" key="6">
    <source>
        <dbReference type="ARBA" id="ARBA00022691"/>
    </source>
</evidence>
<feature type="domain" description="Ribosomal RNA methyltransferase FtsJ" evidence="10">
    <location>
        <begin position="35"/>
        <end position="211"/>
    </location>
</feature>
<dbReference type="InterPro" id="IPR029063">
    <property type="entry name" value="SAM-dependent_MTases_sf"/>
</dbReference>
<dbReference type="GO" id="GO:0000466">
    <property type="term" value="P:maturation of 5.8S rRNA from tricistronic rRNA transcript (SSU-rRNA, 5.8S rRNA, LSU-rRNA)"/>
    <property type="evidence" value="ECO:0007669"/>
    <property type="project" value="TreeGrafter"/>
</dbReference>
<evidence type="ECO:0000256" key="4">
    <source>
        <dbReference type="ARBA" id="ARBA00022603"/>
    </source>
</evidence>
<dbReference type="EC" id="2.1.1.-" evidence="8"/>
<keyword evidence="3 8" id="KW-0698">rRNA processing</keyword>
<dbReference type="Gene3D" id="3.40.50.150">
    <property type="entry name" value="Vaccinia Virus protein VP39"/>
    <property type="match status" value="1"/>
</dbReference>
<dbReference type="FunCoup" id="D3AZ34">
    <property type="interactions" value="899"/>
</dbReference>
<name>D3AZ34_HETP5</name>
<keyword evidence="2 8" id="KW-0690">Ribosome biogenesis</keyword>
<dbReference type="AlphaFoldDB" id="D3AZ34"/>
<evidence type="ECO:0000256" key="5">
    <source>
        <dbReference type="ARBA" id="ARBA00022679"/>
    </source>
</evidence>
<dbReference type="InterPro" id="IPR012920">
    <property type="entry name" value="rRNA_MeTfrase_SPB1-like_C"/>
</dbReference>